<dbReference type="WBParaSite" id="ACRNAN_scaffold4452.g24940.t1">
    <property type="protein sequence ID" value="ACRNAN_scaffold4452.g24940.t1"/>
    <property type="gene ID" value="ACRNAN_scaffold4452.g24940"/>
</dbReference>
<feature type="region of interest" description="Disordered" evidence="1">
    <location>
        <begin position="52"/>
        <end position="109"/>
    </location>
</feature>
<evidence type="ECO:0000256" key="1">
    <source>
        <dbReference type="SAM" id="MobiDB-lite"/>
    </source>
</evidence>
<reference evidence="3" key="1">
    <citation type="submission" date="2022-11" db="UniProtKB">
        <authorList>
            <consortium name="WormBaseParasite"/>
        </authorList>
    </citation>
    <scope>IDENTIFICATION</scope>
</reference>
<sequence>MSSFLGVKSSIKYTTHAKRQTNTEPKSHLLNEIQHAGLTVNKDFVHHPTTLHTQPIRKSSRIHEHGVRKHSKVEDHHHHQPHHDNSHPHRKTSRIDEKTGAIRKASRSEADNLSMLQKLGQLNFFGNQKPINQHHVDQTSLRQPHHVNAQTIPTNFSTVAAAPRKPSRTHFVAPPRKHSIDPGAAFWG</sequence>
<evidence type="ECO:0000313" key="3">
    <source>
        <dbReference type="WBParaSite" id="ACRNAN_scaffold4452.g24940.t1"/>
    </source>
</evidence>
<accession>A0A914DZ32</accession>
<name>A0A914DZ32_9BILA</name>
<evidence type="ECO:0000313" key="2">
    <source>
        <dbReference type="Proteomes" id="UP000887540"/>
    </source>
</evidence>
<feature type="compositionally biased region" description="Basic and acidic residues" evidence="1">
    <location>
        <begin position="72"/>
        <end position="109"/>
    </location>
</feature>
<dbReference type="AlphaFoldDB" id="A0A914DZ32"/>
<keyword evidence="2" id="KW-1185">Reference proteome</keyword>
<feature type="region of interest" description="Disordered" evidence="1">
    <location>
        <begin position="160"/>
        <end position="188"/>
    </location>
</feature>
<proteinExistence type="predicted"/>
<organism evidence="2 3">
    <name type="scientific">Acrobeloides nanus</name>
    <dbReference type="NCBI Taxonomy" id="290746"/>
    <lineage>
        <taxon>Eukaryota</taxon>
        <taxon>Metazoa</taxon>
        <taxon>Ecdysozoa</taxon>
        <taxon>Nematoda</taxon>
        <taxon>Chromadorea</taxon>
        <taxon>Rhabditida</taxon>
        <taxon>Tylenchina</taxon>
        <taxon>Cephalobomorpha</taxon>
        <taxon>Cephaloboidea</taxon>
        <taxon>Cephalobidae</taxon>
        <taxon>Acrobeloides</taxon>
    </lineage>
</organism>
<dbReference type="Proteomes" id="UP000887540">
    <property type="component" value="Unplaced"/>
</dbReference>
<protein>
    <submittedName>
        <fullName evidence="3">Uncharacterized protein</fullName>
    </submittedName>
</protein>